<name>A0A8J3MS53_9CHLR</name>
<feature type="domain" description="N-acetyltransferase" evidence="3">
    <location>
        <begin position="6"/>
        <end position="155"/>
    </location>
</feature>
<proteinExistence type="predicted"/>
<dbReference type="CDD" id="cd04301">
    <property type="entry name" value="NAT_SF"/>
    <property type="match status" value="1"/>
</dbReference>
<sequence>MLIEGLSIRPATLDDAAQIAHIMNVCSLEFSGVPGISSAYLLFIWTRPTYKLAESVRVLVTAEDEIVGWVGLRHQQHIEVDFNMDVLPAYRGRVEQKLLCWARSRANEHITLAPEDMQVVLSTRANAKDSAHRVFLEHEGFQHIRSFWTMKRTLEGQPEQPQWAPSFQLRTFKELIEDPSQDDERISHAIFEAHEEAFADHWGHVPSTFEAWRERALNSRQDLGCFYLAMDGEQVAAYARCAEERGDGWVYTLGVRRAWRRKGLGLALLYHAFGEFYREGIRDIYLGVDAQSLTGATHLYKRAGMHVACEYTIYEQILRPGRDIRTQMLEQA</sequence>
<dbReference type="Gene3D" id="3.40.630.30">
    <property type="match status" value="1"/>
</dbReference>
<keyword evidence="5" id="KW-1185">Reference proteome</keyword>
<reference evidence="4" key="1">
    <citation type="submission" date="2020-10" db="EMBL/GenBank/DDBJ databases">
        <title>Taxonomic study of unclassified bacteria belonging to the class Ktedonobacteria.</title>
        <authorList>
            <person name="Yabe S."/>
            <person name="Wang C.M."/>
            <person name="Zheng Y."/>
            <person name="Sakai Y."/>
            <person name="Cavaletti L."/>
            <person name="Monciardini P."/>
            <person name="Donadio S."/>
        </authorList>
    </citation>
    <scope>NUCLEOTIDE SEQUENCE</scope>
    <source>
        <strain evidence="4">SOSP1-1</strain>
    </source>
</reference>
<dbReference type="InterPro" id="IPR000182">
    <property type="entry name" value="GNAT_dom"/>
</dbReference>
<organism evidence="4 5">
    <name type="scientific">Ktedonospora formicarum</name>
    <dbReference type="NCBI Taxonomy" id="2778364"/>
    <lineage>
        <taxon>Bacteria</taxon>
        <taxon>Bacillati</taxon>
        <taxon>Chloroflexota</taxon>
        <taxon>Ktedonobacteria</taxon>
        <taxon>Ktedonobacterales</taxon>
        <taxon>Ktedonobacteraceae</taxon>
        <taxon>Ktedonospora</taxon>
    </lineage>
</organism>
<feature type="domain" description="N-acetyltransferase" evidence="3">
    <location>
        <begin position="170"/>
        <end position="325"/>
    </location>
</feature>
<dbReference type="SUPFAM" id="SSF55729">
    <property type="entry name" value="Acyl-CoA N-acyltransferases (Nat)"/>
    <property type="match status" value="2"/>
</dbReference>
<keyword evidence="2" id="KW-0012">Acyltransferase</keyword>
<dbReference type="AlphaFoldDB" id="A0A8J3MS53"/>
<dbReference type="Proteomes" id="UP000612362">
    <property type="component" value="Unassembled WGS sequence"/>
</dbReference>
<dbReference type="RefSeq" id="WP_220192477.1">
    <property type="nucleotide sequence ID" value="NZ_BNJF01000001.1"/>
</dbReference>
<dbReference type="PROSITE" id="PS51186">
    <property type="entry name" value="GNAT"/>
    <property type="match status" value="2"/>
</dbReference>
<evidence type="ECO:0000313" key="5">
    <source>
        <dbReference type="Proteomes" id="UP000612362"/>
    </source>
</evidence>
<comment type="caution">
    <text evidence="4">The sequence shown here is derived from an EMBL/GenBank/DDBJ whole genome shotgun (WGS) entry which is preliminary data.</text>
</comment>
<evidence type="ECO:0000259" key="3">
    <source>
        <dbReference type="PROSITE" id="PS51186"/>
    </source>
</evidence>
<dbReference type="InterPro" id="IPR050832">
    <property type="entry name" value="Bact_Acetyltransf"/>
</dbReference>
<keyword evidence="1" id="KW-0808">Transferase</keyword>
<dbReference type="Pfam" id="PF00583">
    <property type="entry name" value="Acetyltransf_1"/>
    <property type="match status" value="1"/>
</dbReference>
<accession>A0A8J3MS53</accession>
<protein>
    <submittedName>
        <fullName evidence="4">GNAT family acetyltransferase</fullName>
    </submittedName>
</protein>
<dbReference type="GO" id="GO:0016747">
    <property type="term" value="F:acyltransferase activity, transferring groups other than amino-acyl groups"/>
    <property type="evidence" value="ECO:0007669"/>
    <property type="project" value="InterPro"/>
</dbReference>
<dbReference type="InterPro" id="IPR016181">
    <property type="entry name" value="Acyl_CoA_acyltransferase"/>
</dbReference>
<dbReference type="EMBL" id="BNJF01000001">
    <property type="protein sequence ID" value="GHO42980.1"/>
    <property type="molecule type" value="Genomic_DNA"/>
</dbReference>
<evidence type="ECO:0000256" key="1">
    <source>
        <dbReference type="ARBA" id="ARBA00022679"/>
    </source>
</evidence>
<evidence type="ECO:0000256" key="2">
    <source>
        <dbReference type="ARBA" id="ARBA00023315"/>
    </source>
</evidence>
<dbReference type="PANTHER" id="PTHR43877">
    <property type="entry name" value="AMINOALKYLPHOSPHONATE N-ACETYLTRANSFERASE-RELATED-RELATED"/>
    <property type="match status" value="1"/>
</dbReference>
<gene>
    <name evidence="4" type="ORF">KSX_11430</name>
</gene>
<evidence type="ECO:0000313" key="4">
    <source>
        <dbReference type="EMBL" id="GHO42980.1"/>
    </source>
</evidence>